<organism evidence="2">
    <name type="scientific">marine sediment metagenome</name>
    <dbReference type="NCBI Taxonomy" id="412755"/>
    <lineage>
        <taxon>unclassified sequences</taxon>
        <taxon>metagenomes</taxon>
        <taxon>ecological metagenomes</taxon>
    </lineage>
</organism>
<evidence type="ECO:0000259" key="1">
    <source>
        <dbReference type="PROSITE" id="PS51186"/>
    </source>
</evidence>
<reference evidence="2" key="1">
    <citation type="journal article" date="2015" name="Nature">
        <title>Complex archaea that bridge the gap between prokaryotes and eukaryotes.</title>
        <authorList>
            <person name="Spang A."/>
            <person name="Saw J.H."/>
            <person name="Jorgensen S.L."/>
            <person name="Zaremba-Niedzwiedzka K."/>
            <person name="Martijn J."/>
            <person name="Lind A.E."/>
            <person name="van Eijk R."/>
            <person name="Schleper C."/>
            <person name="Guy L."/>
            <person name="Ettema T.J."/>
        </authorList>
    </citation>
    <scope>NUCLEOTIDE SEQUENCE</scope>
</reference>
<comment type="caution">
    <text evidence="2">The sequence shown here is derived from an EMBL/GenBank/DDBJ whole genome shotgun (WGS) entry which is preliminary data.</text>
</comment>
<gene>
    <name evidence="2" type="ORF">LCGC14_1784530</name>
</gene>
<dbReference type="InterPro" id="IPR000182">
    <property type="entry name" value="GNAT_dom"/>
</dbReference>
<sequence>MFYRSIDAREIAFQLAGLLNTYNGLARKRHAIDVLNSQTNYIVETHGKMVIGAVGIHKLSFHISEIKHLSVHEKWRGKNIGRFLLKRAIALVETPFVYATIREDNTPSITLFESVGFSKAGEYTGAGHRVLIFTREIDKWKTDSTTEIDWKSVSYTETD</sequence>
<accession>A0A0F9JU18</accession>
<evidence type="ECO:0000313" key="2">
    <source>
        <dbReference type="EMBL" id="KKM02428.1"/>
    </source>
</evidence>
<protein>
    <recommendedName>
        <fullName evidence="1">N-acetyltransferase domain-containing protein</fullName>
    </recommendedName>
</protein>
<dbReference type="InterPro" id="IPR016181">
    <property type="entry name" value="Acyl_CoA_acyltransferase"/>
</dbReference>
<dbReference type="EMBL" id="LAZR01016935">
    <property type="protein sequence ID" value="KKM02428.1"/>
    <property type="molecule type" value="Genomic_DNA"/>
</dbReference>
<dbReference type="CDD" id="cd04301">
    <property type="entry name" value="NAT_SF"/>
    <property type="match status" value="1"/>
</dbReference>
<feature type="domain" description="N-acetyltransferase" evidence="1">
    <location>
        <begin position="1"/>
        <end position="138"/>
    </location>
</feature>
<dbReference type="SUPFAM" id="SSF55729">
    <property type="entry name" value="Acyl-CoA N-acyltransferases (Nat)"/>
    <property type="match status" value="1"/>
</dbReference>
<name>A0A0F9JU18_9ZZZZ</name>
<dbReference type="GO" id="GO:0016747">
    <property type="term" value="F:acyltransferase activity, transferring groups other than amino-acyl groups"/>
    <property type="evidence" value="ECO:0007669"/>
    <property type="project" value="InterPro"/>
</dbReference>
<proteinExistence type="predicted"/>
<dbReference type="Pfam" id="PF00583">
    <property type="entry name" value="Acetyltransf_1"/>
    <property type="match status" value="1"/>
</dbReference>
<dbReference type="Gene3D" id="3.40.630.30">
    <property type="match status" value="1"/>
</dbReference>
<dbReference type="PROSITE" id="PS51186">
    <property type="entry name" value="GNAT"/>
    <property type="match status" value="1"/>
</dbReference>
<dbReference type="AlphaFoldDB" id="A0A0F9JU18"/>